<dbReference type="PROSITE" id="PS50294">
    <property type="entry name" value="WD_REPEATS_REGION"/>
    <property type="match status" value="1"/>
</dbReference>
<dbReference type="Gene3D" id="2.130.10.10">
    <property type="entry name" value="YVTN repeat-like/Quinoprotein amine dehydrogenase"/>
    <property type="match status" value="1"/>
</dbReference>
<comment type="caution">
    <text evidence="5">The sequence shown here is derived from an EMBL/GenBank/DDBJ whole genome shotgun (WGS) entry which is preliminary data.</text>
</comment>
<dbReference type="Proteomes" id="UP001295794">
    <property type="component" value="Unassembled WGS sequence"/>
</dbReference>
<accession>A0AAD2GV75</accession>
<dbReference type="AlphaFoldDB" id="A0AAD2GV75"/>
<evidence type="ECO:0000256" key="1">
    <source>
        <dbReference type="ARBA" id="ARBA00022574"/>
    </source>
</evidence>
<keyword evidence="1 3" id="KW-0853">WD repeat</keyword>
<organism evidence="5 6">
    <name type="scientific">Mycena citricolor</name>
    <dbReference type="NCBI Taxonomy" id="2018698"/>
    <lineage>
        <taxon>Eukaryota</taxon>
        <taxon>Fungi</taxon>
        <taxon>Dikarya</taxon>
        <taxon>Basidiomycota</taxon>
        <taxon>Agaricomycotina</taxon>
        <taxon>Agaricomycetes</taxon>
        <taxon>Agaricomycetidae</taxon>
        <taxon>Agaricales</taxon>
        <taxon>Marasmiineae</taxon>
        <taxon>Mycenaceae</taxon>
        <taxon>Mycena</taxon>
    </lineage>
</organism>
<dbReference type="InterPro" id="IPR015943">
    <property type="entry name" value="WD40/YVTN_repeat-like_dom_sf"/>
</dbReference>
<evidence type="ECO:0000313" key="6">
    <source>
        <dbReference type="Proteomes" id="UP001295794"/>
    </source>
</evidence>
<proteinExistence type="predicted"/>
<name>A0AAD2GV75_9AGAR</name>
<dbReference type="InterPro" id="IPR051570">
    <property type="entry name" value="TBC1_cilium_biogenesis"/>
</dbReference>
<feature type="non-terminal residue" evidence="5">
    <location>
        <position position="116"/>
    </location>
</feature>
<sequence length="116" mass="12628">RATGKIRSFAFGPVEAGSKSSFQLFVALSSNALEVYNVPPPVKSKEEPPQATRQFSVDLPGHRTDVRSLCLSSDDRLLASASNGSLKIWNMKTTSCIRTMQCGYAICSTFLPGDRQ</sequence>
<feature type="repeat" description="WD" evidence="3">
    <location>
        <begin position="59"/>
        <end position="99"/>
    </location>
</feature>
<evidence type="ECO:0000256" key="3">
    <source>
        <dbReference type="PROSITE-ProRule" id="PRU00221"/>
    </source>
</evidence>
<dbReference type="GO" id="GO:0032040">
    <property type="term" value="C:small-subunit processome"/>
    <property type="evidence" value="ECO:0007669"/>
    <property type="project" value="TreeGrafter"/>
</dbReference>
<dbReference type="PANTHER" id="PTHR19853:SF0">
    <property type="entry name" value="WD REPEAT-CONTAINING PROTEIN 3"/>
    <property type="match status" value="1"/>
</dbReference>
<dbReference type="EMBL" id="CAVNYO010000024">
    <property type="protein sequence ID" value="CAK5262742.1"/>
    <property type="molecule type" value="Genomic_DNA"/>
</dbReference>
<dbReference type="PROSITE" id="PS50082">
    <property type="entry name" value="WD_REPEATS_2"/>
    <property type="match status" value="1"/>
</dbReference>
<dbReference type="InterPro" id="IPR001680">
    <property type="entry name" value="WD40_rpt"/>
</dbReference>
<dbReference type="GO" id="GO:0034388">
    <property type="term" value="C:Pwp2p-containing subcomplex of 90S preribosome"/>
    <property type="evidence" value="ECO:0007669"/>
    <property type="project" value="TreeGrafter"/>
</dbReference>
<dbReference type="SMART" id="SM00320">
    <property type="entry name" value="WD40"/>
    <property type="match status" value="1"/>
</dbReference>
<evidence type="ECO:0000256" key="4">
    <source>
        <dbReference type="SAM" id="MobiDB-lite"/>
    </source>
</evidence>
<keyword evidence="2" id="KW-0677">Repeat</keyword>
<dbReference type="SUPFAM" id="SSF117289">
    <property type="entry name" value="Nucleoporin domain"/>
    <property type="match status" value="1"/>
</dbReference>
<dbReference type="Pfam" id="PF00400">
    <property type="entry name" value="WD40"/>
    <property type="match status" value="1"/>
</dbReference>
<protein>
    <submittedName>
        <fullName evidence="5">Uncharacterized protein</fullName>
    </submittedName>
</protein>
<gene>
    <name evidence="5" type="ORF">MYCIT1_LOCUS1710</name>
</gene>
<dbReference type="InterPro" id="IPR019775">
    <property type="entry name" value="WD40_repeat_CS"/>
</dbReference>
<dbReference type="PANTHER" id="PTHR19853">
    <property type="entry name" value="WD REPEAT CONTAINING PROTEIN 3 WDR3"/>
    <property type="match status" value="1"/>
</dbReference>
<dbReference type="GO" id="GO:0030490">
    <property type="term" value="P:maturation of SSU-rRNA"/>
    <property type="evidence" value="ECO:0007669"/>
    <property type="project" value="TreeGrafter"/>
</dbReference>
<dbReference type="GO" id="GO:0030515">
    <property type="term" value="F:snoRNA binding"/>
    <property type="evidence" value="ECO:0007669"/>
    <property type="project" value="TreeGrafter"/>
</dbReference>
<feature type="non-terminal residue" evidence="5">
    <location>
        <position position="1"/>
    </location>
</feature>
<feature type="region of interest" description="Disordered" evidence="4">
    <location>
        <begin position="40"/>
        <end position="59"/>
    </location>
</feature>
<evidence type="ECO:0000256" key="2">
    <source>
        <dbReference type="ARBA" id="ARBA00022737"/>
    </source>
</evidence>
<dbReference type="PROSITE" id="PS00678">
    <property type="entry name" value="WD_REPEATS_1"/>
    <property type="match status" value="1"/>
</dbReference>
<evidence type="ECO:0000313" key="5">
    <source>
        <dbReference type="EMBL" id="CAK5262742.1"/>
    </source>
</evidence>
<keyword evidence="6" id="KW-1185">Reference proteome</keyword>
<reference evidence="5" key="1">
    <citation type="submission" date="2023-11" db="EMBL/GenBank/DDBJ databases">
        <authorList>
            <person name="De Vega J J."/>
            <person name="De Vega J J."/>
        </authorList>
    </citation>
    <scope>NUCLEOTIDE SEQUENCE</scope>
</reference>